<keyword evidence="3 8" id="KW-1133">Transmembrane helix</keyword>
<dbReference type="PANTHER" id="PTHR23063:SF60">
    <property type="entry name" value="LYSOPHOSPHATIDIC ACID:OLEOYL-COA ACYLTRANSFERASE 1"/>
    <property type="match status" value="1"/>
</dbReference>
<keyword evidence="10" id="KW-1185">Reference proteome</keyword>
<evidence type="ECO:0000256" key="7">
    <source>
        <dbReference type="SAM" id="MobiDB-lite"/>
    </source>
</evidence>
<dbReference type="GO" id="GO:0006629">
    <property type="term" value="P:lipid metabolic process"/>
    <property type="evidence" value="ECO:0007669"/>
    <property type="project" value="UniProtKB-KW"/>
</dbReference>
<protein>
    <submittedName>
        <fullName evidence="9">Transferase</fullName>
    </submittedName>
</protein>
<dbReference type="AlphaFoldDB" id="A0A163ERX9"/>
<feature type="transmembrane region" description="Helical" evidence="8">
    <location>
        <begin position="64"/>
        <end position="81"/>
    </location>
</feature>
<dbReference type="EMBL" id="JYNV01000180">
    <property type="protein sequence ID" value="KZM23875.1"/>
    <property type="molecule type" value="Genomic_DNA"/>
</dbReference>
<evidence type="ECO:0000256" key="2">
    <source>
        <dbReference type="ARBA" id="ARBA00022692"/>
    </source>
</evidence>
<evidence type="ECO:0000313" key="9">
    <source>
        <dbReference type="EMBL" id="KZM23875.1"/>
    </source>
</evidence>
<evidence type="ECO:0000256" key="3">
    <source>
        <dbReference type="ARBA" id="ARBA00022989"/>
    </source>
</evidence>
<comment type="caution">
    <text evidence="9">The sequence shown here is derived from an EMBL/GenBank/DDBJ whole genome shotgun (WGS) entry which is preliminary data.</text>
</comment>
<dbReference type="PANTHER" id="PTHR23063">
    <property type="entry name" value="PHOSPHOLIPID ACYLTRANSFERASE"/>
    <property type="match status" value="1"/>
</dbReference>
<dbReference type="STRING" id="5454.A0A163ERX9"/>
<keyword evidence="2 8" id="KW-0812">Transmembrane</keyword>
<feature type="transmembrane region" description="Helical" evidence="8">
    <location>
        <begin position="32"/>
        <end position="52"/>
    </location>
</feature>
<keyword evidence="1 9" id="KW-0808">Transferase</keyword>
<evidence type="ECO:0000256" key="6">
    <source>
        <dbReference type="ARBA" id="ARBA00023315"/>
    </source>
</evidence>
<dbReference type="GO" id="GO:0016746">
    <property type="term" value="F:acyltransferase activity"/>
    <property type="evidence" value="ECO:0007669"/>
    <property type="project" value="UniProtKB-KW"/>
</dbReference>
<keyword evidence="6" id="KW-0012">Acyltransferase</keyword>
<sequence>MEKYSQFRDKGTAIAPFLPVPSPPTSVVWTPIHTFLFLFRAPFVLSLSVFYFGLIEWLPVGGTIKYVVLWLLLGVTGVWWVDFQVDGVKRGKISAAKEHLPKAGTIIASSFTSPLDPLYLAGIFQPIFTRSYPNSRRVERITLFRAILLAFAPPTIIPQDESKLVTLAALIESNPGSIICVFPECTTTNGRGILPLSPSLLSAEGDTKIYPVNLRYTPQDVTTPISGGYVNWLYQLLSKPSHQMRVRIATRVYNSTSIDSPARKSERASGTGYDHNIFDAPDFRHGGNGGLERETGMHVATGESEGGVSAQEQRVLDRVAEDLARLGRVKRVGLDMGDKIEFLKVWLKRRR</sequence>
<proteinExistence type="predicted"/>
<evidence type="ECO:0000256" key="5">
    <source>
        <dbReference type="ARBA" id="ARBA00023136"/>
    </source>
</evidence>
<feature type="region of interest" description="Disordered" evidence="7">
    <location>
        <begin position="259"/>
        <end position="279"/>
    </location>
</feature>
<name>A0A163ERX9_DIDRA</name>
<gene>
    <name evidence="9" type="ORF">ST47_g4994</name>
</gene>
<evidence type="ECO:0000256" key="1">
    <source>
        <dbReference type="ARBA" id="ARBA00022679"/>
    </source>
</evidence>
<organism evidence="9 10">
    <name type="scientific">Didymella rabiei</name>
    <name type="common">Chickpea ascochyta blight fungus</name>
    <name type="synonym">Mycosphaerella rabiei</name>
    <dbReference type="NCBI Taxonomy" id="5454"/>
    <lineage>
        <taxon>Eukaryota</taxon>
        <taxon>Fungi</taxon>
        <taxon>Dikarya</taxon>
        <taxon>Ascomycota</taxon>
        <taxon>Pezizomycotina</taxon>
        <taxon>Dothideomycetes</taxon>
        <taxon>Pleosporomycetidae</taxon>
        <taxon>Pleosporales</taxon>
        <taxon>Pleosporineae</taxon>
        <taxon>Didymellaceae</taxon>
        <taxon>Ascochyta</taxon>
    </lineage>
</organism>
<dbReference type="Proteomes" id="UP000076837">
    <property type="component" value="Unassembled WGS sequence"/>
</dbReference>
<keyword evidence="4" id="KW-0443">Lipid metabolism</keyword>
<evidence type="ECO:0000313" key="10">
    <source>
        <dbReference type="Proteomes" id="UP000076837"/>
    </source>
</evidence>
<accession>A0A163ERX9</accession>
<reference evidence="9 10" key="1">
    <citation type="journal article" date="2016" name="Sci. Rep.">
        <title>Draft genome sequencing and secretome analysis of fungal phytopathogen Ascochyta rabiei provides insight into the necrotrophic effector repertoire.</title>
        <authorList>
            <person name="Verma S."/>
            <person name="Gazara R.K."/>
            <person name="Nizam S."/>
            <person name="Parween S."/>
            <person name="Chattopadhyay D."/>
            <person name="Verma P.K."/>
        </authorList>
    </citation>
    <scope>NUCLEOTIDE SEQUENCE [LARGE SCALE GENOMIC DNA]</scope>
    <source>
        <strain evidence="9 10">ArDII</strain>
    </source>
</reference>
<keyword evidence="5 8" id="KW-0472">Membrane</keyword>
<evidence type="ECO:0000256" key="8">
    <source>
        <dbReference type="SAM" id="Phobius"/>
    </source>
</evidence>
<evidence type="ECO:0000256" key="4">
    <source>
        <dbReference type="ARBA" id="ARBA00023098"/>
    </source>
</evidence>